<organism evidence="1 2">
    <name type="scientific">Marininema halotolerans</name>
    <dbReference type="NCBI Taxonomy" id="1155944"/>
    <lineage>
        <taxon>Bacteria</taxon>
        <taxon>Bacillati</taxon>
        <taxon>Bacillota</taxon>
        <taxon>Bacilli</taxon>
        <taxon>Bacillales</taxon>
        <taxon>Thermoactinomycetaceae</taxon>
        <taxon>Marininema</taxon>
    </lineage>
</organism>
<dbReference type="PANTHER" id="PTHR41260">
    <property type="entry name" value="PROTEIN ECSC"/>
    <property type="match status" value="1"/>
</dbReference>
<gene>
    <name evidence="1" type="ORF">SAMN05444972_101136</name>
</gene>
<name>A0A1I6NU38_9BACL</name>
<evidence type="ECO:0000313" key="1">
    <source>
        <dbReference type="EMBL" id="SFS31472.1"/>
    </source>
</evidence>
<accession>A0A1I6NU38</accession>
<dbReference type="InterPro" id="IPR024787">
    <property type="entry name" value="EcsC"/>
</dbReference>
<keyword evidence="2" id="KW-1185">Reference proteome</keyword>
<dbReference type="Proteomes" id="UP000198660">
    <property type="component" value="Unassembled WGS sequence"/>
</dbReference>
<dbReference type="EMBL" id="FPAA01000001">
    <property type="protein sequence ID" value="SFS31472.1"/>
    <property type="molecule type" value="Genomic_DNA"/>
</dbReference>
<evidence type="ECO:0000313" key="2">
    <source>
        <dbReference type="Proteomes" id="UP000198660"/>
    </source>
</evidence>
<dbReference type="AlphaFoldDB" id="A0A1I6NU38"/>
<sequence>MYTENDTLHMLNDELSLIAKWESEQGDLWIWEKIGRLPFALLDKITPSRLRKWLGQALDELGAYIQTGGQYLVNDTRVLQQLATEESIAPHTLTLNEVHKLSIRSMNRTAESIKQSRVQLATYQGATTGIGGLLTLSIDIPFLLGLSLKAAQEMALSYGYDPLDKKERIFIVQCLQFASADYVGKQAILQNLSTFHSENPERESISQLQGWREVMATYVDNLGWKKLFQFIPIAGILFGAWINHSTVNDVAEAAQMLYRKRRVLEKLESLQ</sequence>
<protein>
    <submittedName>
        <fullName evidence="1">EcsC protein family protein</fullName>
    </submittedName>
</protein>
<dbReference type="PANTHER" id="PTHR41260:SF1">
    <property type="entry name" value="PROTEIN ECSC"/>
    <property type="match status" value="1"/>
</dbReference>
<proteinExistence type="predicted"/>
<dbReference type="Pfam" id="PF12787">
    <property type="entry name" value="EcsC"/>
    <property type="match status" value="1"/>
</dbReference>
<reference evidence="2" key="1">
    <citation type="submission" date="2016-10" db="EMBL/GenBank/DDBJ databases">
        <authorList>
            <person name="Varghese N."/>
            <person name="Submissions S."/>
        </authorList>
    </citation>
    <scope>NUCLEOTIDE SEQUENCE [LARGE SCALE GENOMIC DNA]</scope>
    <source>
        <strain evidence="2">DSM 45789</strain>
    </source>
</reference>